<accession>A0ABU4DQ61</accession>
<gene>
    <name evidence="9" type="ORF">ORD21_08185</name>
</gene>
<organism evidence="9 10">
    <name type="scientific">Deinococcus arenicola</name>
    <dbReference type="NCBI Taxonomy" id="2994950"/>
    <lineage>
        <taxon>Bacteria</taxon>
        <taxon>Thermotogati</taxon>
        <taxon>Deinococcota</taxon>
        <taxon>Deinococci</taxon>
        <taxon>Deinococcales</taxon>
        <taxon>Deinococcaceae</taxon>
        <taxon>Deinococcus</taxon>
    </lineage>
</organism>
<evidence type="ECO:0000256" key="3">
    <source>
        <dbReference type="ARBA" id="ARBA00022801"/>
    </source>
</evidence>
<dbReference type="InterPro" id="IPR015500">
    <property type="entry name" value="Peptidase_S8_subtilisin-rel"/>
</dbReference>
<dbReference type="PANTHER" id="PTHR43806:SF11">
    <property type="entry name" value="CEREVISIN-RELATED"/>
    <property type="match status" value="1"/>
</dbReference>
<keyword evidence="2 5" id="KW-0645">Protease</keyword>
<feature type="active site" description="Charge relay system" evidence="5">
    <location>
        <position position="309"/>
    </location>
</feature>
<dbReference type="Proteomes" id="UP001276150">
    <property type="component" value="Unassembled WGS sequence"/>
</dbReference>
<evidence type="ECO:0000256" key="5">
    <source>
        <dbReference type="PROSITE-ProRule" id="PRU01240"/>
    </source>
</evidence>
<evidence type="ECO:0000256" key="1">
    <source>
        <dbReference type="ARBA" id="ARBA00011073"/>
    </source>
</evidence>
<dbReference type="Gene3D" id="3.40.50.200">
    <property type="entry name" value="Peptidase S8/S53 domain"/>
    <property type="match status" value="1"/>
</dbReference>
<dbReference type="PROSITE" id="PS00138">
    <property type="entry name" value="SUBTILASE_SER"/>
    <property type="match status" value="1"/>
</dbReference>
<dbReference type="PROSITE" id="PS00136">
    <property type="entry name" value="SUBTILASE_ASP"/>
    <property type="match status" value="1"/>
</dbReference>
<proteinExistence type="inferred from homology"/>
<comment type="caution">
    <text evidence="9">The sequence shown here is derived from an EMBL/GenBank/DDBJ whole genome shotgun (WGS) entry which is preliminary data.</text>
</comment>
<evidence type="ECO:0000256" key="7">
    <source>
        <dbReference type="SAM" id="MobiDB-lite"/>
    </source>
</evidence>
<dbReference type="PROSITE" id="PS00137">
    <property type="entry name" value="SUBTILASE_HIS"/>
    <property type="match status" value="1"/>
</dbReference>
<dbReference type="InterPro" id="IPR036852">
    <property type="entry name" value="Peptidase_S8/S53_dom_sf"/>
</dbReference>
<keyword evidence="10" id="KW-1185">Reference proteome</keyword>
<feature type="active site" description="Charge relay system" evidence="5">
    <location>
        <position position="362"/>
    </location>
</feature>
<feature type="active site" description="Charge relay system" evidence="5">
    <location>
        <position position="580"/>
    </location>
</feature>
<protein>
    <submittedName>
        <fullName evidence="9">S8 family serine peptidase</fullName>
    </submittedName>
</protein>
<keyword evidence="3 5" id="KW-0378">Hydrolase</keyword>
<dbReference type="PRINTS" id="PR00723">
    <property type="entry name" value="SUBTILISIN"/>
</dbReference>
<dbReference type="EMBL" id="JAPMIV010000011">
    <property type="protein sequence ID" value="MDV6374566.1"/>
    <property type="molecule type" value="Genomic_DNA"/>
</dbReference>
<feature type="region of interest" description="Disordered" evidence="7">
    <location>
        <begin position="338"/>
        <end position="362"/>
    </location>
</feature>
<dbReference type="InterPro" id="IPR022398">
    <property type="entry name" value="Peptidase_S8_His-AS"/>
</dbReference>
<reference evidence="9 10" key="1">
    <citation type="submission" date="2022-11" db="EMBL/GenBank/DDBJ databases">
        <title>Deinococcus ZS9-10, Low Temperature and Draught-tolerating, UV-resistant Bacteria from Continental Antarctica.</title>
        <authorList>
            <person name="Cheng L."/>
        </authorList>
    </citation>
    <scope>NUCLEOTIDE SEQUENCE [LARGE SCALE GENOMIC DNA]</scope>
    <source>
        <strain evidence="9 10">ZS9-10</strain>
    </source>
</reference>
<keyword evidence="4 5" id="KW-0720">Serine protease</keyword>
<comment type="similarity">
    <text evidence="1 5 6">Belongs to the peptidase S8 family.</text>
</comment>
<dbReference type="InterPro" id="IPR023827">
    <property type="entry name" value="Peptidase_S8_Asp-AS"/>
</dbReference>
<feature type="domain" description="Peptidase S8/S53" evidence="8">
    <location>
        <begin position="301"/>
        <end position="628"/>
    </location>
</feature>
<sequence>MSSSLLLACTLAACNPSTVDPPVVVQPPVVTPDPIATPLADQTIKLGQALSIQTNQPFVGEWSVSNLPAWLQVSPASGTGPVAFKLTADRGLATPLQASAAALSGQLKIVWTSGTGTGAVKGTATWTVQADQYLLKGRLLDGASAGGQDVRLGNKIKVASASANEARGIIVKYREAGGAFTAQAEIATQATGKGSAAAQQAGDTLRAANLNVVSSQALSGRSAALEVGDVDAALRILRADPRVEYAVPNALLHAQSLPHVSTQALAQPLEPTDQYAGLQWPFRLLGYPAVWRDMEGGAYSKAVTVAVLDSGVRYDHPDLAETLWKPGEGALDLLLEATNGDGDGPDTDPTDAGDATRTTGSHGTHVTGIIAARWGQNAPSCTGCSPTGVVGAVKRANVKVLPIRVIDAAGNATIADVAQAVRYAAGLPITVTDPVTQKNMVLTNPHRAAVINLSLGAAVSAATAQPMCEAVQEASAAGALVIVAAGNGYDTQLYYPAACASAVAVGSVTLSGGSAPKHAIYSNAYAAVQLSAPGGTDPNRDPSFFNGGLFNGQPFPDVVLSTGWDYAKGQPNYEAEAGTSQAAPQVAALAALLLSKGVTTDAASTLARMVATATDLGATGRDPLFGSGMINAAAALGAPAVSDTLGLRLQDSRGLVFQPAVDAVGRFSAYLGNGTYTVTGGRDRNGNGIYGETDEPRIQKTAVLGPNTPQVDVGDLLPK</sequence>
<dbReference type="InterPro" id="IPR000209">
    <property type="entry name" value="Peptidase_S8/S53_dom"/>
</dbReference>
<dbReference type="PROSITE" id="PS51892">
    <property type="entry name" value="SUBTILASE"/>
    <property type="match status" value="1"/>
</dbReference>
<evidence type="ECO:0000256" key="4">
    <source>
        <dbReference type="ARBA" id="ARBA00022825"/>
    </source>
</evidence>
<evidence type="ECO:0000313" key="10">
    <source>
        <dbReference type="Proteomes" id="UP001276150"/>
    </source>
</evidence>
<dbReference type="SUPFAM" id="SSF52743">
    <property type="entry name" value="Subtilisin-like"/>
    <property type="match status" value="1"/>
</dbReference>
<evidence type="ECO:0000313" key="9">
    <source>
        <dbReference type="EMBL" id="MDV6374566.1"/>
    </source>
</evidence>
<evidence type="ECO:0000256" key="6">
    <source>
        <dbReference type="RuleBase" id="RU003355"/>
    </source>
</evidence>
<dbReference type="Pfam" id="PF00082">
    <property type="entry name" value="Peptidase_S8"/>
    <property type="match status" value="1"/>
</dbReference>
<dbReference type="PANTHER" id="PTHR43806">
    <property type="entry name" value="PEPTIDASE S8"/>
    <property type="match status" value="1"/>
</dbReference>
<name>A0ABU4DQ61_9DEIO</name>
<evidence type="ECO:0000259" key="8">
    <source>
        <dbReference type="Pfam" id="PF00082"/>
    </source>
</evidence>
<evidence type="ECO:0000256" key="2">
    <source>
        <dbReference type="ARBA" id="ARBA00022670"/>
    </source>
</evidence>
<dbReference type="InterPro" id="IPR023828">
    <property type="entry name" value="Peptidase_S8_Ser-AS"/>
</dbReference>
<dbReference type="InterPro" id="IPR050131">
    <property type="entry name" value="Peptidase_S8_subtilisin-like"/>
</dbReference>